<dbReference type="CDD" id="cd00170">
    <property type="entry name" value="SEC14"/>
    <property type="match status" value="1"/>
</dbReference>
<dbReference type="Pfam" id="PF03765">
    <property type="entry name" value="CRAL_TRIO_N"/>
    <property type="match status" value="1"/>
</dbReference>
<dbReference type="SUPFAM" id="SSF46938">
    <property type="entry name" value="CRAL/TRIO N-terminal domain"/>
    <property type="match status" value="1"/>
</dbReference>
<dbReference type="SUPFAM" id="SSF52087">
    <property type="entry name" value="CRAL/TRIO domain"/>
    <property type="match status" value="1"/>
</dbReference>
<evidence type="ECO:0000256" key="1">
    <source>
        <dbReference type="SAM" id="MobiDB-lite"/>
    </source>
</evidence>
<dbReference type="InterPro" id="IPR001251">
    <property type="entry name" value="CRAL-TRIO_dom"/>
</dbReference>
<dbReference type="SMART" id="SM01100">
    <property type="entry name" value="CRAL_TRIO_N"/>
    <property type="match status" value="1"/>
</dbReference>
<dbReference type="Gene3D" id="3.40.525.10">
    <property type="entry name" value="CRAL-TRIO lipid binding domain"/>
    <property type="match status" value="1"/>
</dbReference>
<comment type="caution">
    <text evidence="3">The sequence shown here is derived from an EMBL/GenBank/DDBJ whole genome shotgun (WGS) entry which is preliminary data.</text>
</comment>
<dbReference type="EMBL" id="MU157908">
    <property type="protein sequence ID" value="KAF9523923.1"/>
    <property type="molecule type" value="Genomic_DNA"/>
</dbReference>
<dbReference type="Gene3D" id="1.10.8.20">
    <property type="entry name" value="N-terminal domain of phosphatidylinositol transfer protein sec14p"/>
    <property type="match status" value="1"/>
</dbReference>
<dbReference type="PANTHER" id="PTHR45657">
    <property type="entry name" value="CRAL-TRIO DOMAIN-CONTAINING PROTEIN YKL091C-RELATED"/>
    <property type="match status" value="1"/>
</dbReference>
<dbReference type="PROSITE" id="PS50191">
    <property type="entry name" value="CRAL_TRIO"/>
    <property type="match status" value="1"/>
</dbReference>
<dbReference type="Pfam" id="PF00650">
    <property type="entry name" value="CRAL_TRIO"/>
    <property type="match status" value="1"/>
</dbReference>
<evidence type="ECO:0000259" key="2">
    <source>
        <dbReference type="PROSITE" id="PS50191"/>
    </source>
</evidence>
<reference evidence="3" key="1">
    <citation type="submission" date="2020-11" db="EMBL/GenBank/DDBJ databases">
        <authorList>
            <consortium name="DOE Joint Genome Institute"/>
            <person name="Ahrendt S."/>
            <person name="Riley R."/>
            <person name="Andreopoulos W."/>
            <person name="Labutti K."/>
            <person name="Pangilinan J."/>
            <person name="Ruiz-Duenas F.J."/>
            <person name="Barrasa J.M."/>
            <person name="Sanchez-Garcia M."/>
            <person name="Camarero S."/>
            <person name="Miyauchi S."/>
            <person name="Serrano A."/>
            <person name="Linde D."/>
            <person name="Babiker R."/>
            <person name="Drula E."/>
            <person name="Ayuso-Fernandez I."/>
            <person name="Pacheco R."/>
            <person name="Padilla G."/>
            <person name="Ferreira P."/>
            <person name="Barriuso J."/>
            <person name="Kellner H."/>
            <person name="Castanera R."/>
            <person name="Alfaro M."/>
            <person name="Ramirez L."/>
            <person name="Pisabarro A.G."/>
            <person name="Kuo A."/>
            <person name="Tritt A."/>
            <person name="Lipzen A."/>
            <person name="He G."/>
            <person name="Yan M."/>
            <person name="Ng V."/>
            <person name="Cullen D."/>
            <person name="Martin F."/>
            <person name="Rosso M.-N."/>
            <person name="Henrissat B."/>
            <person name="Hibbett D."/>
            <person name="Martinez A.T."/>
            <person name="Grigoriev I.V."/>
        </authorList>
    </citation>
    <scope>NUCLEOTIDE SEQUENCE</scope>
    <source>
        <strain evidence="3">CBS 506.95</strain>
    </source>
</reference>
<dbReference type="OrthoDB" id="30289at2759"/>
<dbReference type="InterPro" id="IPR036865">
    <property type="entry name" value="CRAL-TRIO_dom_sf"/>
</dbReference>
<dbReference type="AlphaFoldDB" id="A0A9P6JKG0"/>
<gene>
    <name evidence="3" type="ORF">CPB83DRAFT_862138</name>
</gene>
<organism evidence="3 4">
    <name type="scientific">Crepidotus variabilis</name>
    <dbReference type="NCBI Taxonomy" id="179855"/>
    <lineage>
        <taxon>Eukaryota</taxon>
        <taxon>Fungi</taxon>
        <taxon>Dikarya</taxon>
        <taxon>Basidiomycota</taxon>
        <taxon>Agaricomycotina</taxon>
        <taxon>Agaricomycetes</taxon>
        <taxon>Agaricomycetidae</taxon>
        <taxon>Agaricales</taxon>
        <taxon>Agaricineae</taxon>
        <taxon>Crepidotaceae</taxon>
        <taxon>Crepidotus</taxon>
    </lineage>
</organism>
<dbReference type="SMART" id="SM00516">
    <property type="entry name" value="SEC14"/>
    <property type="match status" value="1"/>
</dbReference>
<feature type="region of interest" description="Disordered" evidence="1">
    <location>
        <begin position="298"/>
        <end position="320"/>
    </location>
</feature>
<dbReference type="Proteomes" id="UP000807306">
    <property type="component" value="Unassembled WGS sequence"/>
</dbReference>
<proteinExistence type="predicted"/>
<dbReference type="InterPro" id="IPR011074">
    <property type="entry name" value="CRAL/TRIO_N_dom"/>
</dbReference>
<dbReference type="InterPro" id="IPR036273">
    <property type="entry name" value="CRAL/TRIO_N_dom_sf"/>
</dbReference>
<accession>A0A9P6JKG0</accession>
<dbReference type="InterPro" id="IPR051026">
    <property type="entry name" value="PI/PC_transfer"/>
</dbReference>
<dbReference type="PANTHER" id="PTHR45657:SF3">
    <property type="entry name" value="TRANSPORTER, PUTATIVE (AFU_ORTHOLOGUE AFUA_5G09260)-RELATED"/>
    <property type="match status" value="1"/>
</dbReference>
<name>A0A9P6JKG0_9AGAR</name>
<sequence>MGEKPANSDLKLSNLAGHVGHLSPEQETTLQSFKESLGQAKLYHVVDEAPSHDEATLLRFLRARSWNIAAAQRQFAGHEAWLKEHDVLRVLHEISPEDFLQTQKYYPRWTGRRDKLGIPIFVYRLASLEPLSKEIFSTPAETRYIRIAALSEHVRHFFLPLCTYLPHSSEPTPISSSISIIDLGNASFSLLWKLRSHMQEASTLTTANYPETIHTIAVVNSPSFFPTIWNWIKGWFDEGTRQKIHVLGSDPGEKLLELIDAENLPVQYGGSLEWKFEDEPNLDEDTKRVLGEMPKGSALFKDGKLIQPPPLPPSNSASDN</sequence>
<keyword evidence="4" id="KW-1185">Reference proteome</keyword>
<evidence type="ECO:0000313" key="3">
    <source>
        <dbReference type="EMBL" id="KAF9523923.1"/>
    </source>
</evidence>
<evidence type="ECO:0000313" key="4">
    <source>
        <dbReference type="Proteomes" id="UP000807306"/>
    </source>
</evidence>
<feature type="domain" description="CRAL-TRIO" evidence="2">
    <location>
        <begin position="97"/>
        <end position="276"/>
    </location>
</feature>
<protein>
    <submittedName>
        <fullName evidence="3">CRAL/TRIO domain-containing protein</fullName>
    </submittedName>
</protein>